<dbReference type="Gene3D" id="3.40.50.2300">
    <property type="match status" value="1"/>
</dbReference>
<keyword evidence="5" id="KW-0805">Transcription regulation</keyword>
<evidence type="ECO:0000256" key="6">
    <source>
        <dbReference type="ARBA" id="ARBA00023125"/>
    </source>
</evidence>
<dbReference type="InterPro" id="IPR018060">
    <property type="entry name" value="HTH_AraC"/>
</dbReference>
<feature type="modified residue" description="4-aspartylphosphate" evidence="8">
    <location>
        <position position="55"/>
    </location>
</feature>
<evidence type="ECO:0000256" key="2">
    <source>
        <dbReference type="ARBA" id="ARBA00022490"/>
    </source>
</evidence>
<evidence type="ECO:0000259" key="11">
    <source>
        <dbReference type="PROSITE" id="PS50110"/>
    </source>
</evidence>
<feature type="domain" description="Response regulatory" evidence="11">
    <location>
        <begin position="3"/>
        <end position="120"/>
    </location>
</feature>
<dbReference type="SMART" id="SM00342">
    <property type="entry name" value="HTH_ARAC"/>
    <property type="match status" value="1"/>
</dbReference>
<protein>
    <submittedName>
        <fullName evidence="12">Response regulator containing CheY-like receiver domain and AraC-type DNA-binding domain</fullName>
    </submittedName>
</protein>
<dbReference type="HOGENOM" id="CLU_000445_5_0_9"/>
<keyword evidence="7" id="KW-0804">Transcription</keyword>
<dbReference type="EMBL" id="CP003255">
    <property type="protein sequence ID" value="AGA59318.1"/>
    <property type="molecule type" value="Genomic_DNA"/>
</dbReference>
<dbReference type="GO" id="GO:0005737">
    <property type="term" value="C:cytoplasm"/>
    <property type="evidence" value="ECO:0007669"/>
    <property type="project" value="UniProtKB-SubCell"/>
</dbReference>
<dbReference type="PROSITE" id="PS01124">
    <property type="entry name" value="HTH_ARAC_FAMILY_2"/>
    <property type="match status" value="1"/>
</dbReference>
<feature type="domain" description="HTH araC/xylS-type" evidence="10">
    <location>
        <begin position="412"/>
        <end position="510"/>
    </location>
</feature>
<dbReference type="eggNOG" id="COG4753">
    <property type="taxonomic scope" value="Bacteria"/>
</dbReference>
<dbReference type="InterPro" id="IPR051552">
    <property type="entry name" value="HptR"/>
</dbReference>
<dbReference type="GO" id="GO:0000160">
    <property type="term" value="P:phosphorelay signal transduction system"/>
    <property type="evidence" value="ECO:0007669"/>
    <property type="project" value="UniProtKB-KW"/>
</dbReference>
<dbReference type="RefSeq" id="WP_015256050.1">
    <property type="nucleotide sequence ID" value="NC_019897.1"/>
</dbReference>
<keyword evidence="9" id="KW-0175">Coiled coil</keyword>
<evidence type="ECO:0000256" key="9">
    <source>
        <dbReference type="SAM" id="Coils"/>
    </source>
</evidence>
<evidence type="ECO:0000259" key="10">
    <source>
        <dbReference type="PROSITE" id="PS01124"/>
    </source>
</evidence>
<keyword evidence="4" id="KW-0902">Two-component regulatory system</keyword>
<dbReference type="Pfam" id="PF12833">
    <property type="entry name" value="HTH_18"/>
    <property type="match status" value="1"/>
</dbReference>
<sequence length="527" mass="59335">MRTLLIVDDERNIRLGLKAMIDRECADRYETLTAESGREALDIIRSRKTDILITDIRMPEMDGFALIREAAEAGHRPAVIILSGYDDFAYAREAIQYGVKEYLLKPIVREELYRALDRVEEALHRAEQTEELRQQAERYRTDMAASVFAYLLVGDPADEAVVMQRAEAAGLTELLAPDYAVGVIKTAGDPLGRAKAEDWLKQRAAEGMRAIWTVDRDGLLVFASPDPGLAEMLAGELARICEPPVYVGLSEREDSAARLPERYRQAKRALKRSLVMPPVRSAVLTASPACGAIAADVPMDEVRKLANMLGTGRDQEMAALAGRLFELPESPDGGVAYIEALSRALNEQVFDQVFRTFGEESVEVLKLHRRVGSLDHYASLADYRRDVEELLLLLSDYIRSLRSAHAEHKEMRAAVAYIRENYWKDLNMAMAANHVSLNYAYFGQLFKEYTGESFVSYLRRVRIEKAKELLVHTDAKVYEIAERVGFDNVKHFNRVFKEHEGITALEYRQRHAVFAPDAAGEGSAGRM</sequence>
<gene>
    <name evidence="12" type="ordered locus">Theco_3264</name>
</gene>
<reference evidence="13" key="1">
    <citation type="submission" date="2012-01" db="EMBL/GenBank/DDBJ databases">
        <title>Complete sequence of chromosome of Thermobacillus composti KWC4.</title>
        <authorList>
            <person name="Lucas S."/>
            <person name="Han J."/>
            <person name="Lapidus A."/>
            <person name="Cheng J.-F."/>
            <person name="Goodwin L."/>
            <person name="Pitluck S."/>
            <person name="Peters L."/>
            <person name="Ovchinnikova G."/>
            <person name="Teshima H."/>
            <person name="Detter J.C."/>
            <person name="Han C."/>
            <person name="Tapia R."/>
            <person name="Land M."/>
            <person name="Hauser L."/>
            <person name="Kyrpides N."/>
            <person name="Ivanova N."/>
            <person name="Pagani I."/>
            <person name="Anderson I."/>
            <person name="Woyke T."/>
        </authorList>
    </citation>
    <scope>NUCLEOTIDE SEQUENCE [LARGE SCALE GENOMIC DNA]</scope>
    <source>
        <strain evidence="13">DSM 18247 / JCM 13945 / KWC4</strain>
    </source>
</reference>
<dbReference type="SUPFAM" id="SSF46689">
    <property type="entry name" value="Homeodomain-like"/>
    <property type="match status" value="2"/>
</dbReference>
<dbReference type="AlphaFoldDB" id="L0EGC1"/>
<dbReference type="InterPro" id="IPR009057">
    <property type="entry name" value="Homeodomain-like_sf"/>
</dbReference>
<dbReference type="Pfam" id="PF00072">
    <property type="entry name" value="Response_reg"/>
    <property type="match status" value="1"/>
</dbReference>
<dbReference type="PANTHER" id="PTHR42713">
    <property type="entry name" value="HISTIDINE KINASE-RELATED"/>
    <property type="match status" value="1"/>
</dbReference>
<proteinExistence type="predicted"/>
<dbReference type="KEGG" id="tco:Theco_3264"/>
<organism evidence="12 13">
    <name type="scientific">Thermobacillus composti (strain DSM 18247 / JCM 13945 / KWC4)</name>
    <dbReference type="NCBI Taxonomy" id="717605"/>
    <lineage>
        <taxon>Bacteria</taxon>
        <taxon>Bacillati</taxon>
        <taxon>Bacillota</taxon>
        <taxon>Bacilli</taxon>
        <taxon>Bacillales</taxon>
        <taxon>Paenibacillaceae</taxon>
        <taxon>Thermobacillus</taxon>
    </lineage>
</organism>
<dbReference type="SUPFAM" id="SSF52172">
    <property type="entry name" value="CheY-like"/>
    <property type="match status" value="1"/>
</dbReference>
<dbReference type="InterPro" id="IPR001789">
    <property type="entry name" value="Sig_transdc_resp-reg_receiver"/>
</dbReference>
<evidence type="ECO:0000256" key="7">
    <source>
        <dbReference type="ARBA" id="ARBA00023163"/>
    </source>
</evidence>
<evidence type="ECO:0000313" key="12">
    <source>
        <dbReference type="EMBL" id="AGA59318.1"/>
    </source>
</evidence>
<evidence type="ECO:0000256" key="1">
    <source>
        <dbReference type="ARBA" id="ARBA00004496"/>
    </source>
</evidence>
<dbReference type="SMART" id="SM00448">
    <property type="entry name" value="REC"/>
    <property type="match status" value="1"/>
</dbReference>
<feature type="coiled-coil region" evidence="9">
    <location>
        <begin position="109"/>
        <end position="139"/>
    </location>
</feature>
<dbReference type="InterPro" id="IPR041522">
    <property type="entry name" value="CdaR_GGDEF"/>
</dbReference>
<evidence type="ECO:0000256" key="3">
    <source>
        <dbReference type="ARBA" id="ARBA00022553"/>
    </source>
</evidence>
<dbReference type="STRING" id="717605.Theco_3264"/>
<dbReference type="InterPro" id="IPR011006">
    <property type="entry name" value="CheY-like_superfamily"/>
</dbReference>
<evidence type="ECO:0000256" key="8">
    <source>
        <dbReference type="PROSITE-ProRule" id="PRU00169"/>
    </source>
</evidence>
<dbReference type="eggNOG" id="COG2207">
    <property type="taxonomic scope" value="Bacteria"/>
</dbReference>
<evidence type="ECO:0000256" key="5">
    <source>
        <dbReference type="ARBA" id="ARBA00023015"/>
    </source>
</evidence>
<comment type="subcellular location">
    <subcellularLocation>
        <location evidence="1">Cytoplasm</location>
    </subcellularLocation>
</comment>
<dbReference type="GO" id="GO:0043565">
    <property type="term" value="F:sequence-specific DNA binding"/>
    <property type="evidence" value="ECO:0007669"/>
    <property type="project" value="InterPro"/>
</dbReference>
<dbReference type="InterPro" id="IPR018062">
    <property type="entry name" value="HTH_AraC-typ_CS"/>
</dbReference>
<keyword evidence="3 8" id="KW-0597">Phosphoprotein</keyword>
<evidence type="ECO:0000256" key="4">
    <source>
        <dbReference type="ARBA" id="ARBA00023012"/>
    </source>
</evidence>
<dbReference type="Gene3D" id="1.10.10.60">
    <property type="entry name" value="Homeodomain-like"/>
    <property type="match status" value="2"/>
</dbReference>
<keyword evidence="13" id="KW-1185">Reference proteome</keyword>
<accession>L0EGC1</accession>
<dbReference type="GO" id="GO:0003700">
    <property type="term" value="F:DNA-binding transcription factor activity"/>
    <property type="evidence" value="ECO:0007669"/>
    <property type="project" value="InterPro"/>
</dbReference>
<evidence type="ECO:0000313" key="13">
    <source>
        <dbReference type="Proteomes" id="UP000010795"/>
    </source>
</evidence>
<keyword evidence="2" id="KW-0963">Cytoplasm</keyword>
<dbReference type="Pfam" id="PF17853">
    <property type="entry name" value="GGDEF_2"/>
    <property type="match status" value="1"/>
</dbReference>
<dbReference type="Proteomes" id="UP000010795">
    <property type="component" value="Chromosome"/>
</dbReference>
<dbReference type="CDD" id="cd17536">
    <property type="entry name" value="REC_YesN-like"/>
    <property type="match status" value="1"/>
</dbReference>
<keyword evidence="6 12" id="KW-0238">DNA-binding</keyword>
<dbReference type="PROSITE" id="PS00041">
    <property type="entry name" value="HTH_ARAC_FAMILY_1"/>
    <property type="match status" value="1"/>
</dbReference>
<dbReference type="PANTHER" id="PTHR42713:SF3">
    <property type="entry name" value="TRANSCRIPTIONAL REGULATORY PROTEIN HPTR"/>
    <property type="match status" value="1"/>
</dbReference>
<name>L0EGC1_THECK</name>
<dbReference type="PROSITE" id="PS50110">
    <property type="entry name" value="RESPONSE_REGULATORY"/>
    <property type="match status" value="1"/>
</dbReference>